<comment type="caution">
    <text evidence="2">The sequence shown here is derived from an EMBL/GenBank/DDBJ whole genome shotgun (WGS) entry which is preliminary data.</text>
</comment>
<protein>
    <recommendedName>
        <fullName evidence="1">MULE transposase domain-containing protein</fullName>
    </recommendedName>
</protein>
<evidence type="ECO:0000313" key="3">
    <source>
        <dbReference type="Proteomes" id="UP001280121"/>
    </source>
</evidence>
<dbReference type="EMBL" id="JANJYI010000009">
    <property type="protein sequence ID" value="KAK2637462.1"/>
    <property type="molecule type" value="Genomic_DNA"/>
</dbReference>
<organism evidence="2 3">
    <name type="scientific">Dipteronia dyeriana</name>
    <dbReference type="NCBI Taxonomy" id="168575"/>
    <lineage>
        <taxon>Eukaryota</taxon>
        <taxon>Viridiplantae</taxon>
        <taxon>Streptophyta</taxon>
        <taxon>Embryophyta</taxon>
        <taxon>Tracheophyta</taxon>
        <taxon>Spermatophyta</taxon>
        <taxon>Magnoliopsida</taxon>
        <taxon>eudicotyledons</taxon>
        <taxon>Gunneridae</taxon>
        <taxon>Pentapetalae</taxon>
        <taxon>rosids</taxon>
        <taxon>malvids</taxon>
        <taxon>Sapindales</taxon>
        <taxon>Sapindaceae</taxon>
        <taxon>Hippocastanoideae</taxon>
        <taxon>Acereae</taxon>
        <taxon>Dipteronia</taxon>
    </lineage>
</organism>
<dbReference type="Proteomes" id="UP001280121">
    <property type="component" value="Unassembled WGS sequence"/>
</dbReference>
<accession>A0AAD9TJW5</accession>
<evidence type="ECO:0000313" key="2">
    <source>
        <dbReference type="EMBL" id="KAK2637462.1"/>
    </source>
</evidence>
<dbReference type="PANTHER" id="PTHR47718:SF13">
    <property type="entry name" value="OS09G0290500 PROTEIN"/>
    <property type="match status" value="1"/>
</dbReference>
<name>A0AAD9TJW5_9ROSI</name>
<sequence length="125" mass="15139">MRILRHVWLFESWPTCISSLAPTKIIIDQDKAMQKAIEVVFPTARHMWSLWHIMKQLPEKLKSYKHYEDIKSVLQNIVYDSLTYGDFKDRWNEFINLCDLYNNEWLLGLYDEKQHWVPGFVEDTF</sequence>
<evidence type="ECO:0000259" key="1">
    <source>
        <dbReference type="Pfam" id="PF10551"/>
    </source>
</evidence>
<dbReference type="InterPro" id="IPR018289">
    <property type="entry name" value="MULE_transposase_dom"/>
</dbReference>
<keyword evidence="3" id="KW-1185">Reference proteome</keyword>
<gene>
    <name evidence="2" type="ORF">Ddye_032254</name>
</gene>
<dbReference type="AlphaFoldDB" id="A0AAD9TJW5"/>
<feature type="domain" description="MULE transposase" evidence="1">
    <location>
        <begin position="7"/>
        <end position="56"/>
    </location>
</feature>
<reference evidence="2" key="1">
    <citation type="journal article" date="2023" name="Plant J.">
        <title>Genome sequences and population genomics provide insights into the demographic history, inbreeding, and mutation load of two 'living fossil' tree species of Dipteronia.</title>
        <authorList>
            <person name="Feng Y."/>
            <person name="Comes H.P."/>
            <person name="Chen J."/>
            <person name="Zhu S."/>
            <person name="Lu R."/>
            <person name="Zhang X."/>
            <person name="Li P."/>
            <person name="Qiu J."/>
            <person name="Olsen K.M."/>
            <person name="Qiu Y."/>
        </authorList>
    </citation>
    <scope>NUCLEOTIDE SEQUENCE</scope>
    <source>
        <strain evidence="2">KIB01</strain>
    </source>
</reference>
<proteinExistence type="predicted"/>
<dbReference type="Pfam" id="PF10551">
    <property type="entry name" value="MULE"/>
    <property type="match status" value="1"/>
</dbReference>
<dbReference type="PANTHER" id="PTHR47718">
    <property type="entry name" value="OS01G0519700 PROTEIN"/>
    <property type="match status" value="1"/>
</dbReference>